<evidence type="ECO:0000256" key="1">
    <source>
        <dbReference type="SAM" id="MobiDB-lite"/>
    </source>
</evidence>
<evidence type="ECO:0000313" key="2">
    <source>
        <dbReference type="EMBL" id="UWX63923.1"/>
    </source>
</evidence>
<accession>A0ABY5YJF7</accession>
<protein>
    <submittedName>
        <fullName evidence="2">Uncharacterized protein</fullName>
    </submittedName>
</protein>
<organism evidence="2 3">
    <name type="scientific">Deinococcus rubellus</name>
    <dbReference type="NCBI Taxonomy" id="1889240"/>
    <lineage>
        <taxon>Bacteria</taxon>
        <taxon>Thermotogati</taxon>
        <taxon>Deinococcota</taxon>
        <taxon>Deinococci</taxon>
        <taxon>Deinococcales</taxon>
        <taxon>Deinococcaceae</taxon>
        <taxon>Deinococcus</taxon>
    </lineage>
</organism>
<keyword evidence="3" id="KW-1185">Reference proteome</keyword>
<gene>
    <name evidence="2" type="ORF">N0D28_14560</name>
</gene>
<proteinExistence type="predicted"/>
<dbReference type="RefSeq" id="WP_260560202.1">
    <property type="nucleotide sequence ID" value="NZ_CP104213.1"/>
</dbReference>
<sequence>MTGQATPSVEENEVSANKRGGIFYKQSAAGEGQGNRCFGNGGANLGLDLDAGSPGPDFQPGECSD</sequence>
<feature type="region of interest" description="Disordered" evidence="1">
    <location>
        <begin position="39"/>
        <end position="65"/>
    </location>
</feature>
<evidence type="ECO:0000313" key="3">
    <source>
        <dbReference type="Proteomes" id="UP001060261"/>
    </source>
</evidence>
<name>A0ABY5YJF7_9DEIO</name>
<dbReference type="EMBL" id="CP104213">
    <property type="protein sequence ID" value="UWX63923.1"/>
    <property type="molecule type" value="Genomic_DNA"/>
</dbReference>
<reference evidence="2" key="1">
    <citation type="submission" date="2022-09" db="EMBL/GenBank/DDBJ databases">
        <title>genome sequence of Deinococcus rubellus.</title>
        <authorList>
            <person name="Srinivasan S."/>
        </authorList>
    </citation>
    <scope>NUCLEOTIDE SEQUENCE</scope>
    <source>
        <strain evidence="2">Ant6</strain>
    </source>
</reference>
<dbReference type="Proteomes" id="UP001060261">
    <property type="component" value="Chromosome"/>
</dbReference>